<evidence type="ECO:0000313" key="2">
    <source>
        <dbReference type="EMBL" id="TCM59737.1"/>
    </source>
</evidence>
<organism evidence="2 3">
    <name type="scientific">Acinetobacter calcoaceticus</name>
    <dbReference type="NCBI Taxonomy" id="471"/>
    <lineage>
        <taxon>Bacteria</taxon>
        <taxon>Pseudomonadati</taxon>
        <taxon>Pseudomonadota</taxon>
        <taxon>Gammaproteobacteria</taxon>
        <taxon>Moraxellales</taxon>
        <taxon>Moraxellaceae</taxon>
        <taxon>Acinetobacter</taxon>
        <taxon>Acinetobacter calcoaceticus/baumannii complex</taxon>
    </lineage>
</organism>
<name>A0A4R1X852_ACICA</name>
<accession>A0A4R1X852</accession>
<dbReference type="AlphaFoldDB" id="A0A4R1X852"/>
<sequence length="220" mass="25396">MTLDESKFIQQLELIYLELIEDIQPIIELPRKTSIHTWTEEQRFYCQKLIRYSCNLLLKVHLLDKNQTPITLDLDQIEGFEVNQYLDWQIDCIEFDHISALIWVAVYFQAETKVVSDSLNLPEKVAAKKIPAKKIIIALFSASILLIIFFLTYDNDLISKGSFALACLCLLYICGQLMAFHHSKKPEDDPRTSLLVSAYFARQIAIFATQKLDLDNSDES</sequence>
<keyword evidence="1" id="KW-0472">Membrane</keyword>
<comment type="caution">
    <text evidence="2">The sequence shown here is derived from an EMBL/GenBank/DDBJ whole genome shotgun (WGS) entry which is preliminary data.</text>
</comment>
<feature type="transmembrane region" description="Helical" evidence="1">
    <location>
        <begin position="135"/>
        <end position="151"/>
    </location>
</feature>
<evidence type="ECO:0000256" key="1">
    <source>
        <dbReference type="SAM" id="Phobius"/>
    </source>
</evidence>
<keyword evidence="1" id="KW-1133">Transmembrane helix</keyword>
<keyword evidence="3" id="KW-1185">Reference proteome</keyword>
<gene>
    <name evidence="2" type="ORF">EC844_13920</name>
</gene>
<dbReference type="Proteomes" id="UP000294963">
    <property type="component" value="Unassembled WGS sequence"/>
</dbReference>
<reference evidence="2 3" key="1">
    <citation type="submission" date="2019-03" db="EMBL/GenBank/DDBJ databases">
        <title>Genomic analyses of the natural microbiome of Caenorhabditis elegans.</title>
        <authorList>
            <person name="Samuel B."/>
        </authorList>
    </citation>
    <scope>NUCLEOTIDE SEQUENCE [LARGE SCALE GENOMIC DNA]</scope>
    <source>
        <strain evidence="2 3">JUb89</strain>
    </source>
</reference>
<dbReference type="EMBL" id="SLVJ01000039">
    <property type="protein sequence ID" value="TCM59737.1"/>
    <property type="molecule type" value="Genomic_DNA"/>
</dbReference>
<feature type="transmembrane region" description="Helical" evidence="1">
    <location>
        <begin position="163"/>
        <end position="181"/>
    </location>
</feature>
<protein>
    <submittedName>
        <fullName evidence="2">Uncharacterized protein</fullName>
    </submittedName>
</protein>
<evidence type="ECO:0000313" key="3">
    <source>
        <dbReference type="Proteomes" id="UP000294963"/>
    </source>
</evidence>
<proteinExistence type="predicted"/>
<keyword evidence="1" id="KW-0812">Transmembrane</keyword>